<dbReference type="OrthoDB" id="5952682at2"/>
<proteinExistence type="predicted"/>
<keyword evidence="3" id="KW-0732">Signal</keyword>
<reference evidence="4 5" key="1">
    <citation type="submission" date="2018-11" db="EMBL/GenBank/DDBJ databases">
        <title>Paraburkholderia sp. DHOA04, isolated from soil.</title>
        <authorList>
            <person name="Gao Z.-H."/>
            <person name="Qiu L.-H."/>
            <person name="Fu J.-C."/>
        </authorList>
    </citation>
    <scope>NUCLEOTIDE SEQUENCE [LARGE SCALE GENOMIC DNA]</scope>
    <source>
        <strain evidence="4 5">DHOA04</strain>
    </source>
</reference>
<dbReference type="Proteomes" id="UP000272778">
    <property type="component" value="Unassembled WGS sequence"/>
</dbReference>
<dbReference type="AlphaFoldDB" id="A0A3N6Q562"/>
<keyword evidence="1" id="KW-0175">Coiled coil</keyword>
<evidence type="ECO:0000256" key="3">
    <source>
        <dbReference type="SAM" id="SignalP"/>
    </source>
</evidence>
<dbReference type="EMBL" id="RQIS01000005">
    <property type="protein sequence ID" value="RQH07516.1"/>
    <property type="molecule type" value="Genomic_DNA"/>
</dbReference>
<feature type="chain" id="PRO_5018251153" evidence="3">
    <location>
        <begin position="24"/>
        <end position="253"/>
    </location>
</feature>
<evidence type="ECO:0000313" key="5">
    <source>
        <dbReference type="Proteomes" id="UP000272778"/>
    </source>
</evidence>
<gene>
    <name evidence="4" type="ORF">D1Y85_09065</name>
</gene>
<dbReference type="InterPro" id="IPR021350">
    <property type="entry name" value="DUF2968"/>
</dbReference>
<feature type="region of interest" description="Disordered" evidence="2">
    <location>
        <begin position="29"/>
        <end position="48"/>
    </location>
</feature>
<accession>A0A3N6Q562</accession>
<organism evidence="4 5">
    <name type="scientific">Paraburkholderia dinghuensis</name>
    <dbReference type="NCBI Taxonomy" id="2305225"/>
    <lineage>
        <taxon>Bacteria</taxon>
        <taxon>Pseudomonadati</taxon>
        <taxon>Pseudomonadota</taxon>
        <taxon>Betaproteobacteria</taxon>
        <taxon>Burkholderiales</taxon>
        <taxon>Burkholderiaceae</taxon>
        <taxon>Paraburkholderia</taxon>
    </lineage>
</organism>
<protein>
    <submittedName>
        <fullName evidence="4">DUF2968 domain-containing protein</fullName>
    </submittedName>
</protein>
<dbReference type="RefSeq" id="WP_124150710.1">
    <property type="nucleotide sequence ID" value="NZ_RQIS01000005.1"/>
</dbReference>
<evidence type="ECO:0000313" key="4">
    <source>
        <dbReference type="EMBL" id="RQH07516.1"/>
    </source>
</evidence>
<evidence type="ECO:0000256" key="1">
    <source>
        <dbReference type="SAM" id="Coils"/>
    </source>
</evidence>
<comment type="caution">
    <text evidence="4">The sequence shown here is derived from an EMBL/GenBank/DDBJ whole genome shotgun (WGS) entry which is preliminary data.</text>
</comment>
<evidence type="ECO:0000256" key="2">
    <source>
        <dbReference type="SAM" id="MobiDB-lite"/>
    </source>
</evidence>
<keyword evidence="5" id="KW-1185">Reference proteome</keyword>
<feature type="signal peptide" evidence="3">
    <location>
        <begin position="1"/>
        <end position="23"/>
    </location>
</feature>
<feature type="coiled-coil region" evidence="1">
    <location>
        <begin position="218"/>
        <end position="245"/>
    </location>
</feature>
<sequence length="253" mass="27779">MDYNRRVRQAALAVMVLFGGTQAGCAQPIPQSAGPTTQQETQGADATNAASVTVAAQPADAASAAAQTAAPSQATVLTPDEAQQNAAGNVAELQQMLRGSELNELRTTYNGSYGASLLFYGKEMTYYVTLFQNKMFWRVIKTSDETRAEAIYRDFAAKSQQLADVEIRRIRLEAQKAFTQRMIALTQDHANRLQADLTIARQQQALVMDQQKQTRDQANALQAQKTAAQGQLRDVQRQVRELQRQVEGGLPTQ</sequence>
<dbReference type="Pfam" id="PF11180">
    <property type="entry name" value="DUF2968"/>
    <property type="match status" value="1"/>
</dbReference>
<name>A0A3N6Q562_9BURK</name>
<feature type="compositionally biased region" description="Polar residues" evidence="2">
    <location>
        <begin position="29"/>
        <end position="45"/>
    </location>
</feature>